<gene>
    <name evidence="1" type="ORF">IAC29_09170</name>
</gene>
<reference evidence="1" key="1">
    <citation type="submission" date="2020-10" db="EMBL/GenBank/DDBJ databases">
        <authorList>
            <person name="Gilroy R."/>
        </authorList>
    </citation>
    <scope>NUCLEOTIDE SEQUENCE</scope>
    <source>
        <strain evidence="1">20514</strain>
    </source>
</reference>
<name>A0A9D9EM27_9BACT</name>
<evidence type="ECO:0000313" key="1">
    <source>
        <dbReference type="EMBL" id="MBO8449423.1"/>
    </source>
</evidence>
<dbReference type="PROSITE" id="PS51257">
    <property type="entry name" value="PROKAR_LIPOPROTEIN"/>
    <property type="match status" value="1"/>
</dbReference>
<comment type="caution">
    <text evidence="1">The sequence shown here is derived from an EMBL/GenBank/DDBJ whole genome shotgun (WGS) entry which is preliminary data.</text>
</comment>
<protein>
    <recommendedName>
        <fullName evidence="3">Lipoprotein</fullName>
    </recommendedName>
</protein>
<accession>A0A9D9EM27</accession>
<evidence type="ECO:0000313" key="2">
    <source>
        <dbReference type="Proteomes" id="UP000810252"/>
    </source>
</evidence>
<dbReference type="Proteomes" id="UP000810252">
    <property type="component" value="Unassembled WGS sequence"/>
</dbReference>
<dbReference type="AlphaFoldDB" id="A0A9D9EM27"/>
<proteinExistence type="predicted"/>
<sequence>MRKTAFIFATVVLSLIAVSCNRSGVVDGGAVKLVQPGKTLSLSPDASVEGRFAEVLNCFAVQVVSDSIIVFQVPASEESPYHFRAYSLNTLDCLGAFVRNGRGPGEMVSPHVSRSNTEERYLALNDNALGQAYLVDVEETLRSGNLALAETFDLPEASVLDWMPLPGSGQFVMQYEGDEVAFGLKDGTGSTVRTIYPYGSLRGERYVTYLSSILVSRAQTSDICEVMMFFPQINLIDGETGRIHSVAVDKSYRNWESAANSVIGMDTMNHYVGATSASGYIFAAYKGLSLGEMMQGGSPTSIHIFNWDGDFLYDIVLEEDIDNIACDSRSGYLYGFDKTSGRVVRYDLGSLL</sequence>
<reference evidence="1" key="2">
    <citation type="journal article" date="2021" name="PeerJ">
        <title>Extensive microbial diversity within the chicken gut microbiome revealed by metagenomics and culture.</title>
        <authorList>
            <person name="Gilroy R."/>
            <person name="Ravi A."/>
            <person name="Getino M."/>
            <person name="Pursley I."/>
            <person name="Horton D.L."/>
            <person name="Alikhan N.F."/>
            <person name="Baker D."/>
            <person name="Gharbi K."/>
            <person name="Hall N."/>
            <person name="Watson M."/>
            <person name="Adriaenssens E.M."/>
            <person name="Foster-Nyarko E."/>
            <person name="Jarju S."/>
            <person name="Secka A."/>
            <person name="Antonio M."/>
            <person name="Oren A."/>
            <person name="Chaudhuri R.R."/>
            <person name="La Ragione R."/>
            <person name="Hildebrand F."/>
            <person name="Pallen M.J."/>
        </authorList>
    </citation>
    <scope>NUCLEOTIDE SEQUENCE</scope>
    <source>
        <strain evidence="1">20514</strain>
    </source>
</reference>
<evidence type="ECO:0008006" key="3">
    <source>
        <dbReference type="Google" id="ProtNLM"/>
    </source>
</evidence>
<organism evidence="1 2">
    <name type="scientific">Candidatus Cryptobacteroides merdigallinarum</name>
    <dbReference type="NCBI Taxonomy" id="2840770"/>
    <lineage>
        <taxon>Bacteria</taxon>
        <taxon>Pseudomonadati</taxon>
        <taxon>Bacteroidota</taxon>
        <taxon>Bacteroidia</taxon>
        <taxon>Bacteroidales</taxon>
        <taxon>Candidatus Cryptobacteroides</taxon>
    </lineage>
</organism>
<dbReference type="EMBL" id="JADIMQ010000130">
    <property type="protein sequence ID" value="MBO8449423.1"/>
    <property type="molecule type" value="Genomic_DNA"/>
</dbReference>